<sequence length="329" mass="36055">MDFTDFTASQDDAGRRLDRIIKTVSNGRIPDAHSAIRKNLIRLNGKKTSADTKVSCGDKITVASFLLKAPQQNTRQQTPLQKNNAGYPAVNTIFKNEHLQIVYKDAGINVQPGSGGGTSLAEAFLKEYKASGVQKSLSFKPGPLHRLDRGTSGMIAFPVSSEGARWFSEGIKTHLIKKIYIGIVEGQISRSELWTDYIECDETTNGKAFHTVTAASEKKGSTSKEAVTSVIPLAYGTAGNTKVTLVQFNIQTGRKHQIRAQSSLHGHPLYGDSAYKSRTNGRFFLHAAALVFPKDNPLGLPQIIKADPPAEFNDFMHSALINWDRQLII</sequence>
<evidence type="ECO:0000256" key="2">
    <source>
        <dbReference type="PROSITE-ProRule" id="PRU00182"/>
    </source>
</evidence>
<dbReference type="GO" id="GO:0000455">
    <property type="term" value="P:enzyme-directed rRNA pseudouridine synthesis"/>
    <property type="evidence" value="ECO:0007669"/>
    <property type="project" value="UniProtKB-ARBA"/>
</dbReference>
<reference evidence="4 5" key="1">
    <citation type="submission" date="2020-11" db="EMBL/GenBank/DDBJ databases">
        <title>Treponema Peruensis nv. sp., first commensal Treponema isolated from human feces.</title>
        <authorList>
            <person name="Belkhou C."/>
            <person name="Raes J."/>
        </authorList>
    </citation>
    <scope>NUCLEOTIDE SEQUENCE [LARGE SCALE GENOMIC DNA]</scope>
    <source>
        <strain evidence="4 5">RCC2812</strain>
    </source>
</reference>
<evidence type="ECO:0000313" key="4">
    <source>
        <dbReference type="EMBL" id="QQA02175.1"/>
    </source>
</evidence>
<dbReference type="CDD" id="cd00165">
    <property type="entry name" value="S4"/>
    <property type="match status" value="1"/>
</dbReference>
<dbReference type="SMART" id="SM00363">
    <property type="entry name" value="S4"/>
    <property type="match status" value="1"/>
</dbReference>
<dbReference type="RefSeq" id="WP_198443627.1">
    <property type="nucleotide sequence ID" value="NZ_CBCSHE010000003.1"/>
</dbReference>
<organism evidence="4 5">
    <name type="scientific">Treponema peruense</name>
    <dbReference type="NCBI Taxonomy" id="2787628"/>
    <lineage>
        <taxon>Bacteria</taxon>
        <taxon>Pseudomonadati</taxon>
        <taxon>Spirochaetota</taxon>
        <taxon>Spirochaetia</taxon>
        <taxon>Spirochaetales</taxon>
        <taxon>Treponemataceae</taxon>
        <taxon>Treponema</taxon>
    </lineage>
</organism>
<dbReference type="SUPFAM" id="SSF55120">
    <property type="entry name" value="Pseudouridine synthase"/>
    <property type="match status" value="1"/>
</dbReference>
<dbReference type="InterPro" id="IPR002942">
    <property type="entry name" value="S4_RNA-bd"/>
</dbReference>
<dbReference type="AlphaFoldDB" id="A0A7T3RFR2"/>
<proteinExistence type="predicted"/>
<dbReference type="Gene3D" id="3.30.2350.10">
    <property type="entry name" value="Pseudouridine synthase"/>
    <property type="match status" value="1"/>
</dbReference>
<protein>
    <submittedName>
        <fullName evidence="4">RluA family pseudouridine synthase</fullName>
    </submittedName>
</protein>
<dbReference type="PANTHER" id="PTHR21600">
    <property type="entry name" value="MITOCHONDRIAL RNA PSEUDOURIDINE SYNTHASE"/>
    <property type="match status" value="1"/>
</dbReference>
<keyword evidence="2" id="KW-0694">RNA-binding</keyword>
<dbReference type="KEGG" id="tper:IWA51_06260"/>
<dbReference type="Pfam" id="PF00849">
    <property type="entry name" value="PseudoU_synth_2"/>
    <property type="match status" value="1"/>
</dbReference>
<dbReference type="CDD" id="cd02869">
    <property type="entry name" value="PseudoU_synth_RluA_like"/>
    <property type="match status" value="1"/>
</dbReference>
<evidence type="ECO:0000259" key="3">
    <source>
        <dbReference type="SMART" id="SM00363"/>
    </source>
</evidence>
<dbReference type="PROSITE" id="PS50889">
    <property type="entry name" value="S4"/>
    <property type="match status" value="1"/>
</dbReference>
<dbReference type="Proteomes" id="UP000595224">
    <property type="component" value="Chromosome"/>
</dbReference>
<dbReference type="SUPFAM" id="SSF55174">
    <property type="entry name" value="Alpha-L RNA-binding motif"/>
    <property type="match status" value="1"/>
</dbReference>
<accession>A0A7T3RFR2</accession>
<name>A0A7T3RFR2_9SPIR</name>
<dbReference type="EMBL" id="CP064936">
    <property type="protein sequence ID" value="QQA02175.1"/>
    <property type="molecule type" value="Genomic_DNA"/>
</dbReference>
<feature type="domain" description="RNA-binding S4" evidence="3">
    <location>
        <begin position="15"/>
        <end position="72"/>
    </location>
</feature>
<evidence type="ECO:0000313" key="5">
    <source>
        <dbReference type="Proteomes" id="UP000595224"/>
    </source>
</evidence>
<evidence type="ECO:0000256" key="1">
    <source>
        <dbReference type="ARBA" id="ARBA00023235"/>
    </source>
</evidence>
<dbReference type="GO" id="GO:0120159">
    <property type="term" value="F:rRNA pseudouridine synthase activity"/>
    <property type="evidence" value="ECO:0007669"/>
    <property type="project" value="UniProtKB-ARBA"/>
</dbReference>
<dbReference type="InterPro" id="IPR006145">
    <property type="entry name" value="PsdUridine_synth_RsuA/RluA"/>
</dbReference>
<gene>
    <name evidence="4" type="ORF">IWA51_06260</name>
</gene>
<dbReference type="InterPro" id="IPR050188">
    <property type="entry name" value="RluA_PseudoU_synthase"/>
</dbReference>
<keyword evidence="5" id="KW-1185">Reference proteome</keyword>
<dbReference type="GO" id="GO:0003723">
    <property type="term" value="F:RNA binding"/>
    <property type="evidence" value="ECO:0007669"/>
    <property type="project" value="UniProtKB-KW"/>
</dbReference>
<keyword evidence="1" id="KW-0413">Isomerase</keyword>
<dbReference type="InterPro" id="IPR020103">
    <property type="entry name" value="PsdUridine_synth_cat_dom_sf"/>
</dbReference>